<proteinExistence type="predicted"/>
<evidence type="ECO:0000256" key="2">
    <source>
        <dbReference type="SAM" id="SignalP"/>
    </source>
</evidence>
<dbReference type="PATRIC" id="fig|1349767.4.peg.3994"/>
<evidence type="ECO:0000313" key="5">
    <source>
        <dbReference type="Proteomes" id="UP000027604"/>
    </source>
</evidence>
<feature type="signal peptide" evidence="2">
    <location>
        <begin position="1"/>
        <end position="21"/>
    </location>
</feature>
<accession>W0V227</accession>
<name>W0V227_9BURK</name>
<dbReference type="STRING" id="1349767.GJA_2244"/>
<reference evidence="4 5" key="1">
    <citation type="journal article" date="2015" name="Genome Announc.">
        <title>Genome Sequence of Mushroom Soft-Rot Pathogen Janthinobacterium agaricidamnosum.</title>
        <authorList>
            <person name="Graupner K."/>
            <person name="Lackner G."/>
            <person name="Hertweck C."/>
        </authorList>
    </citation>
    <scope>NUCLEOTIDE SEQUENCE [LARGE SCALE GENOMIC DNA]</scope>
    <source>
        <strain evidence="5">NBRC 102515 / DSM 9628</strain>
    </source>
</reference>
<protein>
    <recommendedName>
        <fullName evidence="3">DUF4124 domain-containing protein</fullName>
    </recommendedName>
</protein>
<dbReference type="HOGENOM" id="CLU_1813514_0_0_4"/>
<dbReference type="KEGG" id="jag:GJA_2244"/>
<feature type="chain" id="PRO_5004797475" description="DUF4124 domain-containing protein" evidence="2">
    <location>
        <begin position="22"/>
        <end position="144"/>
    </location>
</feature>
<feature type="domain" description="DUF4124" evidence="3">
    <location>
        <begin position="14"/>
        <end position="54"/>
    </location>
</feature>
<dbReference type="Pfam" id="PF13511">
    <property type="entry name" value="DUF4124"/>
    <property type="match status" value="1"/>
</dbReference>
<feature type="region of interest" description="Disordered" evidence="1">
    <location>
        <begin position="120"/>
        <end position="144"/>
    </location>
</feature>
<keyword evidence="2" id="KW-0732">Signal</keyword>
<gene>
    <name evidence="4" type="ORF">GJA_2244</name>
</gene>
<evidence type="ECO:0000256" key="1">
    <source>
        <dbReference type="SAM" id="MobiDB-lite"/>
    </source>
</evidence>
<sequence>MTFLPVILCLLGIAASAAAQAQTVYRCTAADGKTTFSDLPCAGGKSAVLDVPSAPDKPDNSIMLRQQRVLKQLAGERAQQDKAANAEMERISGVSQAQRKRCASMQLEQQWAREDVAKAAGKDQESLRQKARRGAEKLALECPA</sequence>
<dbReference type="Proteomes" id="UP000027604">
    <property type="component" value="Chromosome I"/>
</dbReference>
<organism evidence="4 5">
    <name type="scientific">Janthinobacterium agaricidamnosum NBRC 102515 = DSM 9628</name>
    <dbReference type="NCBI Taxonomy" id="1349767"/>
    <lineage>
        <taxon>Bacteria</taxon>
        <taxon>Pseudomonadati</taxon>
        <taxon>Pseudomonadota</taxon>
        <taxon>Betaproteobacteria</taxon>
        <taxon>Burkholderiales</taxon>
        <taxon>Oxalobacteraceae</taxon>
        <taxon>Janthinobacterium</taxon>
    </lineage>
</organism>
<keyword evidence="5" id="KW-1185">Reference proteome</keyword>
<dbReference type="AlphaFoldDB" id="W0V227"/>
<dbReference type="EMBL" id="HG322949">
    <property type="protein sequence ID" value="CDG82879.1"/>
    <property type="molecule type" value="Genomic_DNA"/>
</dbReference>
<evidence type="ECO:0000313" key="4">
    <source>
        <dbReference type="EMBL" id="CDG82879.1"/>
    </source>
</evidence>
<evidence type="ECO:0000259" key="3">
    <source>
        <dbReference type="Pfam" id="PF13511"/>
    </source>
</evidence>
<dbReference type="RefSeq" id="WP_051780620.1">
    <property type="nucleotide sequence ID" value="NZ_BCTH01000078.1"/>
</dbReference>
<dbReference type="InterPro" id="IPR025392">
    <property type="entry name" value="DUF4124"/>
</dbReference>